<proteinExistence type="predicted"/>
<accession>A0A1M5TDE9</accession>
<protein>
    <submittedName>
        <fullName evidence="2">Uncharacterized protein</fullName>
    </submittedName>
</protein>
<reference evidence="2 3" key="1">
    <citation type="submission" date="2016-11" db="EMBL/GenBank/DDBJ databases">
        <authorList>
            <person name="Jaros S."/>
            <person name="Januszkiewicz K."/>
            <person name="Wedrychowicz H."/>
        </authorList>
    </citation>
    <scope>NUCLEOTIDE SEQUENCE [LARGE SCALE GENOMIC DNA]</scope>
    <source>
        <strain evidence="2 3">CGMCC 1.10190</strain>
    </source>
</reference>
<keyword evidence="1" id="KW-0472">Membrane</keyword>
<keyword evidence="1" id="KW-1133">Transmembrane helix</keyword>
<organism evidence="2 3">
    <name type="scientific">Pollutimonas bauzanensis</name>
    <dbReference type="NCBI Taxonomy" id="658167"/>
    <lineage>
        <taxon>Bacteria</taxon>
        <taxon>Pseudomonadati</taxon>
        <taxon>Pseudomonadota</taxon>
        <taxon>Betaproteobacteria</taxon>
        <taxon>Burkholderiales</taxon>
        <taxon>Alcaligenaceae</taxon>
        <taxon>Pollutimonas</taxon>
    </lineage>
</organism>
<feature type="transmembrane region" description="Helical" evidence="1">
    <location>
        <begin position="169"/>
        <end position="188"/>
    </location>
</feature>
<keyword evidence="1" id="KW-0812">Transmembrane</keyword>
<evidence type="ECO:0000256" key="1">
    <source>
        <dbReference type="SAM" id="Phobius"/>
    </source>
</evidence>
<dbReference type="OrthoDB" id="2388670at2"/>
<dbReference type="AlphaFoldDB" id="A0A1M5TDE9"/>
<feature type="transmembrane region" description="Helical" evidence="1">
    <location>
        <begin position="103"/>
        <end position="123"/>
    </location>
</feature>
<name>A0A1M5TDE9_9BURK</name>
<gene>
    <name evidence="2" type="ORF">SAMN04488135_103341</name>
</gene>
<feature type="transmembrane region" description="Helical" evidence="1">
    <location>
        <begin position="130"/>
        <end position="149"/>
    </location>
</feature>
<evidence type="ECO:0000313" key="3">
    <source>
        <dbReference type="Proteomes" id="UP000184226"/>
    </source>
</evidence>
<dbReference type="STRING" id="658167.SAMN04488135_103341"/>
<keyword evidence="3" id="KW-1185">Reference proteome</keyword>
<sequence>MKNRPRSGRARRWPPPPWLPGLLLAVSALFQPWLEQSMARHMGIELPLLFILGWLAARAGGARLSRMAAPWNMAGVPALLFAMLALSLWMVPAALDYAVLDPAVAVLKVASIVLAGSMAGLSWKLAGITIQAFFLLNWFWMTFVIGLLYRDAPQQLCSVYLVDEQADAGRAMMAWALLGLALWAPSVLREIRRWDRDGSA</sequence>
<evidence type="ECO:0000313" key="2">
    <source>
        <dbReference type="EMBL" id="SHH48734.1"/>
    </source>
</evidence>
<dbReference type="EMBL" id="FQXE01000003">
    <property type="protein sequence ID" value="SHH48734.1"/>
    <property type="molecule type" value="Genomic_DNA"/>
</dbReference>
<dbReference type="RefSeq" id="WP_073102497.1">
    <property type="nucleotide sequence ID" value="NZ_FQXE01000003.1"/>
</dbReference>
<feature type="transmembrane region" description="Helical" evidence="1">
    <location>
        <begin position="69"/>
        <end position="91"/>
    </location>
</feature>
<dbReference type="Proteomes" id="UP000184226">
    <property type="component" value="Unassembled WGS sequence"/>
</dbReference>